<dbReference type="PANTHER" id="PTHR37292:SF2">
    <property type="entry name" value="DUF262 DOMAIN-CONTAINING PROTEIN"/>
    <property type="match status" value="1"/>
</dbReference>
<evidence type="ECO:0000313" key="3">
    <source>
        <dbReference type="Proteomes" id="UP000237632"/>
    </source>
</evidence>
<evidence type="ECO:0000313" key="2">
    <source>
        <dbReference type="EMBL" id="PRH40796.1"/>
    </source>
</evidence>
<accession>A0AA45BDM3</accession>
<reference evidence="2 3" key="1">
    <citation type="submission" date="2018-03" db="EMBL/GenBank/DDBJ databases">
        <authorList>
            <person name="Nguyen K."/>
            <person name="Fouts D."/>
            <person name="Sutton G."/>
        </authorList>
    </citation>
    <scope>NUCLEOTIDE SEQUENCE [LARGE SCALE GENOMIC DNA]</scope>
    <source>
        <strain evidence="2 3">AU3578</strain>
    </source>
</reference>
<comment type="caution">
    <text evidence="2">The sequence shown here is derived from an EMBL/GenBank/DDBJ whole genome shotgun (WGS) entry which is preliminary data.</text>
</comment>
<proteinExistence type="predicted"/>
<name>A0AA45BDM3_BURVI</name>
<dbReference type="PANTHER" id="PTHR37292">
    <property type="entry name" value="VNG6097C"/>
    <property type="match status" value="1"/>
</dbReference>
<feature type="domain" description="GmrSD restriction endonucleases N-terminal" evidence="1">
    <location>
        <begin position="20"/>
        <end position="231"/>
    </location>
</feature>
<evidence type="ECO:0000259" key="1">
    <source>
        <dbReference type="Pfam" id="PF03235"/>
    </source>
</evidence>
<dbReference type="Pfam" id="PF03235">
    <property type="entry name" value="GmrSD_N"/>
    <property type="match status" value="1"/>
</dbReference>
<dbReference type="EMBL" id="PVHK01000135">
    <property type="protein sequence ID" value="PRH40796.1"/>
    <property type="molecule type" value="Genomic_DNA"/>
</dbReference>
<organism evidence="2 3">
    <name type="scientific">Burkholderia vietnamiensis</name>
    <dbReference type="NCBI Taxonomy" id="60552"/>
    <lineage>
        <taxon>Bacteria</taxon>
        <taxon>Pseudomonadati</taxon>
        <taxon>Pseudomonadota</taxon>
        <taxon>Betaproteobacteria</taxon>
        <taxon>Burkholderiales</taxon>
        <taxon>Burkholderiaceae</taxon>
        <taxon>Burkholderia</taxon>
        <taxon>Burkholderia cepacia complex</taxon>
    </lineage>
</organism>
<protein>
    <recommendedName>
        <fullName evidence="1">GmrSD restriction endonucleases N-terminal domain-containing protein</fullName>
    </recommendedName>
</protein>
<dbReference type="InterPro" id="IPR004919">
    <property type="entry name" value="GmrSD_N"/>
</dbReference>
<dbReference type="Proteomes" id="UP000237632">
    <property type="component" value="Unassembled WGS sequence"/>
</dbReference>
<gene>
    <name evidence="2" type="ORF">C6T65_19110</name>
</gene>
<dbReference type="RefSeq" id="WP_105856767.1">
    <property type="nucleotide sequence ID" value="NZ_PVHK01000135.1"/>
</dbReference>
<dbReference type="AlphaFoldDB" id="A0AA45BDM3"/>
<sequence length="564" mass="63207">MSKLAPAASARPDIISLDVLLNDVDEGRVQIPQFQRPYVWTSQMMRDLFESVLNGYPIGSLLFWTPRESDVRTMTHIGPLPAPKQSKQNPISLVLDGHQRLATLYGVLRLPEDFSKDENAGADKLGWWLGYDLESEEPRQMRRPSDFDNPAILPLRTVLKTADFVRFARAIDASPTLTSAQKTTYIDRADRVQRAIRDYRIALTTMKDGTVDDAVAIFSRINRSGRRITTDQMAVALTYHQGFNLEFALDAILGELGRYGFGDVSRTVILQSLLRGAGRNFAKPKFEELRQTDGQNALENATKPVTDSLLSAAQFLNNNIGFSTGRLLPYAMQLLLLGVFFFERDISNDGIDRSSRDVLIRWFWATSFSGWFASANSAEVQDAVEAMERFAKAKDASGTAAFEEFFHDRPLRPFPKTFDRRSARILAMLLIQIAKGPLLDPISGTEINGSMLLADENLRDLPYVFAPDGTRAARSPANRVLLDRRHGGAVRSALVTNITNVAALETHAISDDARIALQQRDLENFVKARENALRKQEEEFLKNFGLAIGELMEQSEEEVDIEDD</sequence>